<protein>
    <submittedName>
        <fullName evidence="1">Protein of uncharacterized function DUF124</fullName>
    </submittedName>
</protein>
<dbReference type="Proteomes" id="UP000095558">
    <property type="component" value="Unassembled WGS sequence"/>
</dbReference>
<reference evidence="1 2" key="1">
    <citation type="submission" date="2015-09" db="EMBL/GenBank/DDBJ databases">
        <authorList>
            <consortium name="Pathogen Informatics"/>
        </authorList>
    </citation>
    <scope>NUCLEOTIDE SEQUENCE [LARGE SCALE GENOMIC DNA]</scope>
    <source>
        <strain evidence="1 2">2789STDY5834855</strain>
    </source>
</reference>
<dbReference type="InterPro" id="IPR036983">
    <property type="entry name" value="AIM24_sf"/>
</dbReference>
<dbReference type="RefSeq" id="WP_055277751.1">
    <property type="nucleotide sequence ID" value="NZ_CYZV01000042.1"/>
</dbReference>
<dbReference type="InterPro" id="IPR016031">
    <property type="entry name" value="Trp_RNA-bd_attenuator-like_dom"/>
</dbReference>
<dbReference type="PANTHER" id="PTHR43657:SF1">
    <property type="entry name" value="ALTERED INHERITANCE OF MITOCHONDRIA PROTEIN 24, MITOCHONDRIAL"/>
    <property type="match status" value="1"/>
</dbReference>
<dbReference type="EMBL" id="CYZV01000042">
    <property type="protein sequence ID" value="CUO71199.1"/>
    <property type="molecule type" value="Genomic_DNA"/>
</dbReference>
<accession>A0A174HDV6</accession>
<gene>
    <name evidence="1" type="ORF">ERS852470_03142</name>
</gene>
<evidence type="ECO:0000313" key="1">
    <source>
        <dbReference type="EMBL" id="CUO71199.1"/>
    </source>
</evidence>
<organism evidence="1 2">
    <name type="scientific">Clostridium disporicum</name>
    <dbReference type="NCBI Taxonomy" id="84024"/>
    <lineage>
        <taxon>Bacteria</taxon>
        <taxon>Bacillati</taxon>
        <taxon>Bacillota</taxon>
        <taxon>Clostridia</taxon>
        <taxon>Eubacteriales</taxon>
        <taxon>Clostridiaceae</taxon>
        <taxon>Clostridium</taxon>
    </lineage>
</organism>
<dbReference type="Gene3D" id="3.60.160.10">
    <property type="entry name" value="Mitochondrial biogenesis AIM24"/>
    <property type="match status" value="1"/>
</dbReference>
<proteinExistence type="predicted"/>
<name>A0A174HDV6_9CLOT</name>
<dbReference type="NCBIfam" id="TIGR00266">
    <property type="entry name" value="TIGR00266 family protein"/>
    <property type="match status" value="1"/>
</dbReference>
<evidence type="ECO:0000313" key="2">
    <source>
        <dbReference type="Proteomes" id="UP000095558"/>
    </source>
</evidence>
<sequence length="228" mass="24811">MEYNIFGGNLPAVTIRLNQGESIYTQSGGMTWMTENIEMNTNMKGGLFKGLGRMMSGDSIFMATYTAKHYPGEITISSSFPGEIIVLDLADGREYVCQKSAFLCAEPGVNLSLTTNRSVKGGFFGGEGFIMQEVRGKGKVFLEIDGSVVAKDLAPGEKLIVDTGNIAAYERSVKYDAKMVKGFKNILFGGEGLFLTTLTGPGRVYLQTMTMPSFAERIIPYLPASRNN</sequence>
<dbReference type="Pfam" id="PF01987">
    <property type="entry name" value="AIM24"/>
    <property type="match status" value="1"/>
</dbReference>
<dbReference type="SUPFAM" id="SSF51219">
    <property type="entry name" value="TRAP-like"/>
    <property type="match status" value="1"/>
</dbReference>
<dbReference type="InterPro" id="IPR002838">
    <property type="entry name" value="AIM24"/>
</dbReference>
<dbReference type="AlphaFoldDB" id="A0A174HDV6"/>
<dbReference type="OrthoDB" id="9779518at2"/>
<dbReference type="PANTHER" id="PTHR43657">
    <property type="entry name" value="TRYPTOPHAN RNA-BINDING ATTENUATOR PROTEIN-LIKE PROTEIN"/>
    <property type="match status" value="1"/>
</dbReference>